<organism evidence="3 4">
    <name type="scientific">Panicum virgatum</name>
    <name type="common">Blackwell switchgrass</name>
    <dbReference type="NCBI Taxonomy" id="38727"/>
    <lineage>
        <taxon>Eukaryota</taxon>
        <taxon>Viridiplantae</taxon>
        <taxon>Streptophyta</taxon>
        <taxon>Embryophyta</taxon>
        <taxon>Tracheophyta</taxon>
        <taxon>Spermatophyta</taxon>
        <taxon>Magnoliopsida</taxon>
        <taxon>Liliopsida</taxon>
        <taxon>Poales</taxon>
        <taxon>Poaceae</taxon>
        <taxon>PACMAD clade</taxon>
        <taxon>Panicoideae</taxon>
        <taxon>Panicodae</taxon>
        <taxon>Paniceae</taxon>
        <taxon>Panicinae</taxon>
        <taxon>Panicum</taxon>
        <taxon>Panicum sect. Hiantes</taxon>
    </lineage>
</organism>
<feature type="region of interest" description="Disordered" evidence="2">
    <location>
        <begin position="253"/>
        <end position="287"/>
    </location>
</feature>
<dbReference type="InterPro" id="IPR031052">
    <property type="entry name" value="FHY3/FAR1"/>
</dbReference>
<comment type="subcellular location">
    <subcellularLocation>
        <location evidence="1">Nucleus</location>
    </subcellularLocation>
</comment>
<comment type="function">
    <text evidence="1">Putative transcription activator involved in regulating light control of development.</text>
</comment>
<protein>
    <recommendedName>
        <fullName evidence="1">Protein FAR1-RELATED SEQUENCE</fullName>
    </recommendedName>
</protein>
<sequence length="287" mass="32946">MAYYEDEATFEHAFQLMRTKASKQTWLDSIYKDAFTLGMKSTQLSESLNKKKELDAEFESRRKQPRIKMKTPMLLQASKLYTPIIFEAFQGEYERSLVACTTTLEGNNEYLVAIGSLDENFTCFEKEYKVTGDPLRQTSTYSCGQFNRFGILCGHALKRWTREARCGIVQDNEGRNIIENTKLDDMLRYKDMTRRFLNLALRAASNPGCTLLVNNTLGVLSKQVEEEINGCTDNVEPVTVPINVAPPSDLVSTARLKKKEVQTKTSKRRKTWLDKKRKFTKKGSKKK</sequence>
<name>A0A8T0WFG3_PANVG</name>
<dbReference type="EMBL" id="CM029039">
    <property type="protein sequence ID" value="KAG2646065.1"/>
    <property type="molecule type" value="Genomic_DNA"/>
</dbReference>
<keyword evidence="1" id="KW-0862">Zinc</keyword>
<dbReference type="PANTHER" id="PTHR31669:SF281">
    <property type="entry name" value="PROTEIN FAR1-RELATED SEQUENCE"/>
    <property type="match status" value="1"/>
</dbReference>
<gene>
    <name evidence="3" type="ORF">PVAP13_2KG484400</name>
</gene>
<proteinExistence type="inferred from homology"/>
<comment type="caution">
    <text evidence="3">The sequence shown here is derived from an EMBL/GenBank/DDBJ whole genome shotgun (WGS) entry which is preliminary data.</text>
</comment>
<keyword evidence="1" id="KW-0539">Nucleus</keyword>
<dbReference type="GO" id="GO:0008270">
    <property type="term" value="F:zinc ion binding"/>
    <property type="evidence" value="ECO:0007669"/>
    <property type="project" value="UniProtKB-UniRule"/>
</dbReference>
<keyword evidence="4" id="KW-1185">Reference proteome</keyword>
<evidence type="ECO:0000256" key="1">
    <source>
        <dbReference type="RuleBase" id="RU367018"/>
    </source>
</evidence>
<evidence type="ECO:0000256" key="2">
    <source>
        <dbReference type="SAM" id="MobiDB-lite"/>
    </source>
</evidence>
<comment type="similarity">
    <text evidence="1">Belongs to the FHY3/FAR1 family.</text>
</comment>
<feature type="compositionally biased region" description="Basic residues" evidence="2">
    <location>
        <begin position="265"/>
        <end position="287"/>
    </location>
</feature>
<reference evidence="3" key="1">
    <citation type="submission" date="2020-05" db="EMBL/GenBank/DDBJ databases">
        <title>WGS assembly of Panicum virgatum.</title>
        <authorList>
            <person name="Lovell J.T."/>
            <person name="Jenkins J."/>
            <person name="Shu S."/>
            <person name="Juenger T.E."/>
            <person name="Schmutz J."/>
        </authorList>
    </citation>
    <scope>NUCLEOTIDE SEQUENCE</scope>
    <source>
        <strain evidence="3">AP13</strain>
    </source>
</reference>
<evidence type="ECO:0000313" key="3">
    <source>
        <dbReference type="EMBL" id="KAG2646065.1"/>
    </source>
</evidence>
<keyword evidence="1" id="KW-0863">Zinc-finger</keyword>
<dbReference type="PANTHER" id="PTHR31669">
    <property type="entry name" value="PROTEIN FAR1-RELATED SEQUENCE 10-RELATED"/>
    <property type="match status" value="1"/>
</dbReference>
<accession>A0A8T0WFG3</accession>
<evidence type="ECO:0000313" key="4">
    <source>
        <dbReference type="Proteomes" id="UP000823388"/>
    </source>
</evidence>
<dbReference type="Proteomes" id="UP000823388">
    <property type="component" value="Chromosome 2K"/>
</dbReference>
<dbReference type="AlphaFoldDB" id="A0A8T0WFG3"/>
<keyword evidence="1" id="KW-0479">Metal-binding</keyword>
<dbReference type="GO" id="GO:0005634">
    <property type="term" value="C:nucleus"/>
    <property type="evidence" value="ECO:0007669"/>
    <property type="project" value="UniProtKB-SubCell"/>
</dbReference>
<dbReference type="GO" id="GO:0006355">
    <property type="term" value="P:regulation of DNA-templated transcription"/>
    <property type="evidence" value="ECO:0007669"/>
    <property type="project" value="UniProtKB-UniRule"/>
</dbReference>